<gene>
    <name evidence="10" type="ORF">BN7_1436</name>
</gene>
<keyword evidence="10" id="KW-0482">Metalloprotease</keyword>
<dbReference type="HOGENOM" id="CLU_685514_0_0_1"/>
<dbReference type="GO" id="GO:0045027">
    <property type="term" value="F:DNA end binding"/>
    <property type="evidence" value="ECO:0007669"/>
    <property type="project" value="TreeGrafter"/>
</dbReference>
<evidence type="ECO:0000256" key="3">
    <source>
        <dbReference type="ARBA" id="ARBA00023125"/>
    </source>
</evidence>
<keyword evidence="10" id="KW-0378">Hydrolase</keyword>
<comment type="caution">
    <text evidence="10">The sequence shown here is derived from an EMBL/GenBank/DDBJ whole genome shotgun (WGS) entry which is preliminary data.</text>
</comment>
<dbReference type="InterPro" id="IPR052287">
    <property type="entry name" value="NHEJ_factor"/>
</dbReference>
<keyword evidence="5" id="KW-0539">Nucleus</keyword>
<dbReference type="InterPro" id="IPR038051">
    <property type="entry name" value="XRCC4-like_N_sf"/>
</dbReference>
<feature type="compositionally biased region" description="Low complexity" evidence="8">
    <location>
        <begin position="330"/>
        <end position="339"/>
    </location>
</feature>
<dbReference type="PANTHER" id="PTHR32235:SF1">
    <property type="entry name" value="NON-HOMOLOGOUS END-JOINING FACTOR 1"/>
    <property type="match status" value="1"/>
</dbReference>
<keyword evidence="3" id="KW-0238">DNA-binding</keyword>
<dbReference type="GO" id="GO:0032807">
    <property type="term" value="C:DNA ligase IV complex"/>
    <property type="evidence" value="ECO:0007669"/>
    <property type="project" value="TreeGrafter"/>
</dbReference>
<evidence type="ECO:0000256" key="4">
    <source>
        <dbReference type="ARBA" id="ARBA00023204"/>
    </source>
</evidence>
<dbReference type="InParanoid" id="K0KIA4"/>
<dbReference type="InterPro" id="IPR015381">
    <property type="entry name" value="XLF-like_N"/>
</dbReference>
<dbReference type="Proteomes" id="UP000009328">
    <property type="component" value="Unassembled WGS sequence"/>
</dbReference>
<keyword evidence="11" id="KW-1185">Reference proteome</keyword>
<dbReference type="GO" id="GO:0006303">
    <property type="term" value="P:double-strand break repair via nonhomologous end joining"/>
    <property type="evidence" value="ECO:0007669"/>
    <property type="project" value="TreeGrafter"/>
</dbReference>
<comment type="similarity">
    <text evidence="6">Belongs to the XRCC4-XLF family. XLF subfamily.</text>
</comment>
<comment type="subcellular location">
    <subcellularLocation>
        <location evidence="1">Nucleus</location>
    </subcellularLocation>
</comment>
<evidence type="ECO:0000256" key="5">
    <source>
        <dbReference type="ARBA" id="ARBA00023242"/>
    </source>
</evidence>
<dbReference type="STRING" id="1206466.K0KIA4"/>
<dbReference type="AlphaFoldDB" id="K0KIA4"/>
<evidence type="ECO:0000256" key="6">
    <source>
        <dbReference type="ARBA" id="ARBA00025747"/>
    </source>
</evidence>
<proteinExistence type="inferred from homology"/>
<organism evidence="10 11">
    <name type="scientific">Wickerhamomyces ciferrii (strain ATCC 14091 / BCRC 22168 / CBS 111 / JCM 3599 / NBRC 0793 / NRRL Y-1031 F-60-10)</name>
    <name type="common">Yeast</name>
    <name type="synonym">Pichia ciferrii</name>
    <dbReference type="NCBI Taxonomy" id="1206466"/>
    <lineage>
        <taxon>Eukaryota</taxon>
        <taxon>Fungi</taxon>
        <taxon>Dikarya</taxon>
        <taxon>Ascomycota</taxon>
        <taxon>Saccharomycotina</taxon>
        <taxon>Saccharomycetes</taxon>
        <taxon>Phaffomycetales</taxon>
        <taxon>Wickerhamomycetaceae</taxon>
        <taxon>Wickerhamomyces</taxon>
    </lineage>
</organism>
<feature type="domain" description="XLF-like N-terminal" evidence="9">
    <location>
        <begin position="6"/>
        <end position="123"/>
    </location>
</feature>
<feature type="compositionally biased region" description="Polar residues" evidence="8">
    <location>
        <begin position="236"/>
        <end position="249"/>
    </location>
</feature>
<dbReference type="PANTHER" id="PTHR32235">
    <property type="entry name" value="NON-HOMOLOGOUS END-JOINING FACTOR 1"/>
    <property type="match status" value="1"/>
</dbReference>
<feature type="compositionally biased region" description="Polar residues" evidence="8">
    <location>
        <begin position="347"/>
        <end position="364"/>
    </location>
</feature>
<protein>
    <recommendedName>
        <fullName evidence="7">Non-homologous end-joining factor 1</fullName>
    </recommendedName>
</protein>
<sequence>MNLPRKWNVLNIDSPKKYYYGVDFSTEKIHYSLYITDFSNVWISDVDEEKLHFKAIQNGIETESINGVYHTLISTFENNFNSEDVETRVDMNEMKIDKGIPLELRLNLVKVYSNAELNWNFDLVILPDSSAITILRNLIFHLSTIIFSLNEYKNDLIKVVEHKDSAIRFLGESIEGMNGGHLVSRWAPKNSSNAQSLHSFKKEKFDNLWREKKLPQIEDQYIWNVLDSNTSNSTWDYSTNFQDQPPKQTLETKERKPITDSFEENPGEDDFVQVDDDTDDESQRFDSLNIDDQKAKNSKKEEKSRDTDTESESSRESSPKKTSLNKQNDPSTPSPTKGSPSREKSSEPNTQSQSQSRESSNTPNDKAKPKPKRHFGMIGRKRKVSQTEFSPIKAQKQFQSED</sequence>
<reference evidence="10 11" key="1">
    <citation type="journal article" date="2012" name="Eukaryot. Cell">
        <title>Draft genome sequence of Wickerhamomyces ciferrii NRRL Y-1031 F-60-10.</title>
        <authorList>
            <person name="Schneider J."/>
            <person name="Andrea H."/>
            <person name="Blom J."/>
            <person name="Jaenicke S."/>
            <person name="Ruckert C."/>
            <person name="Schorsch C."/>
            <person name="Szczepanowski R."/>
            <person name="Farwick M."/>
            <person name="Goesmann A."/>
            <person name="Puhler A."/>
            <person name="Schaffer S."/>
            <person name="Tauch A."/>
            <person name="Kohler T."/>
            <person name="Brinkrolf K."/>
        </authorList>
    </citation>
    <scope>NUCLEOTIDE SEQUENCE [LARGE SCALE GENOMIC DNA]</scope>
    <source>
        <strain evidence="11">ATCC 14091 / BCRC 22168 / CBS 111 / JCM 3599 / NBRC 0793 / NRRL Y-1031 F-60-10</strain>
    </source>
</reference>
<feature type="compositionally biased region" description="Acidic residues" evidence="8">
    <location>
        <begin position="261"/>
        <end position="280"/>
    </location>
</feature>
<feature type="compositionally biased region" description="Basic residues" evidence="8">
    <location>
        <begin position="369"/>
        <end position="384"/>
    </location>
</feature>
<evidence type="ECO:0000259" key="9">
    <source>
        <dbReference type="Pfam" id="PF09302"/>
    </source>
</evidence>
<keyword evidence="4" id="KW-0234">DNA repair</keyword>
<evidence type="ECO:0000256" key="2">
    <source>
        <dbReference type="ARBA" id="ARBA00022763"/>
    </source>
</evidence>
<dbReference type="Gene3D" id="2.170.210.10">
    <property type="entry name" value="DNA double-strand break repair and VJ recombination XRCC4, N-terminal"/>
    <property type="match status" value="1"/>
</dbReference>
<evidence type="ECO:0000313" key="11">
    <source>
        <dbReference type="Proteomes" id="UP000009328"/>
    </source>
</evidence>
<dbReference type="CDD" id="cd22285">
    <property type="entry name" value="HD_XLF_N"/>
    <property type="match status" value="1"/>
</dbReference>
<dbReference type="Pfam" id="PF09302">
    <property type="entry name" value="XLF"/>
    <property type="match status" value="1"/>
</dbReference>
<feature type="region of interest" description="Disordered" evidence="8">
    <location>
        <begin position="236"/>
        <end position="402"/>
    </location>
</feature>
<evidence type="ECO:0000256" key="7">
    <source>
        <dbReference type="ARBA" id="ARBA00044529"/>
    </source>
</evidence>
<dbReference type="EMBL" id="CAIF01000030">
    <property type="protein sequence ID" value="CCH41897.1"/>
    <property type="molecule type" value="Genomic_DNA"/>
</dbReference>
<evidence type="ECO:0000256" key="8">
    <source>
        <dbReference type="SAM" id="MobiDB-lite"/>
    </source>
</evidence>
<dbReference type="GO" id="GO:0008237">
    <property type="term" value="F:metallopeptidase activity"/>
    <property type="evidence" value="ECO:0007669"/>
    <property type="project" value="UniProtKB-KW"/>
</dbReference>
<keyword evidence="10" id="KW-0645">Protease</keyword>
<name>K0KIA4_WICCF</name>
<keyword evidence="2" id="KW-0227">DNA damage</keyword>
<evidence type="ECO:0000313" key="10">
    <source>
        <dbReference type="EMBL" id="CCH41897.1"/>
    </source>
</evidence>
<accession>K0KIA4</accession>
<feature type="compositionally biased region" description="Basic and acidic residues" evidence="8">
    <location>
        <begin position="291"/>
        <end position="319"/>
    </location>
</feature>
<evidence type="ECO:0000256" key="1">
    <source>
        <dbReference type="ARBA" id="ARBA00004123"/>
    </source>
</evidence>